<evidence type="ECO:0000313" key="10">
    <source>
        <dbReference type="Proteomes" id="UP001318860"/>
    </source>
</evidence>
<dbReference type="Pfam" id="PF00082">
    <property type="entry name" value="Peptidase_S8"/>
    <property type="match status" value="1"/>
</dbReference>
<dbReference type="EMBL" id="JABTTQ020003472">
    <property type="protein sequence ID" value="KAK6117152.1"/>
    <property type="molecule type" value="Genomic_DNA"/>
</dbReference>
<evidence type="ECO:0000259" key="6">
    <source>
        <dbReference type="Pfam" id="PF00082"/>
    </source>
</evidence>
<reference evidence="9 10" key="1">
    <citation type="journal article" date="2021" name="Comput. Struct. Biotechnol. J.">
        <title>De novo genome assembly of the potent medicinal plant Rehmannia glutinosa using nanopore technology.</title>
        <authorList>
            <person name="Ma L."/>
            <person name="Dong C."/>
            <person name="Song C."/>
            <person name="Wang X."/>
            <person name="Zheng X."/>
            <person name="Niu Y."/>
            <person name="Chen S."/>
            <person name="Feng W."/>
        </authorList>
    </citation>
    <scope>NUCLEOTIDE SEQUENCE [LARGE SCALE GENOMIC DNA]</scope>
    <source>
        <strain evidence="9">DH-2019</strain>
    </source>
</reference>
<sequence>MGFNFFLALICILNFQPFLKAKNLETYIVHVDVQPDDVESWYNSFLATNDVTVPRILYRYRHVFSGFAAKLSPEHLKSMQQRNGFISARPERTPESHPATRPSATKGSHHRSVENKTNTASNFDMISGTSMPCPHLSGVAALLKSAHPDWSPAAIKSAIVTTADQVNLGGKPIEDGTNSLPANIFATGSGHVNPSRANDPGLVYDTQPDEYIPYLCGLNYTSQQVGIIVQRSVNCSTSIPEAQLNYPSFSIVLGSSPQTYTRTVTNVGEPNKSYNVEIVSPASVNVTVNPAKLNFSKLGQKLVYNETFTRSAATGGNILSQRFIRWNSAKDYVRSPIAVVFV</sequence>
<dbReference type="InterPro" id="IPR036852">
    <property type="entry name" value="Peptidase_S8/S53_dom_sf"/>
</dbReference>
<evidence type="ECO:0000256" key="4">
    <source>
        <dbReference type="SAM" id="MobiDB-lite"/>
    </source>
</evidence>
<evidence type="ECO:0000256" key="1">
    <source>
        <dbReference type="ARBA" id="ARBA00011073"/>
    </source>
</evidence>
<dbReference type="Proteomes" id="UP001318860">
    <property type="component" value="Unassembled WGS sequence"/>
</dbReference>
<evidence type="ECO:0000256" key="5">
    <source>
        <dbReference type="SAM" id="SignalP"/>
    </source>
</evidence>
<feature type="compositionally biased region" description="Polar residues" evidence="4">
    <location>
        <begin position="115"/>
        <end position="124"/>
    </location>
</feature>
<dbReference type="Gene3D" id="3.30.70.80">
    <property type="entry name" value="Peptidase S8 propeptide/proteinase inhibitor I9"/>
    <property type="match status" value="1"/>
</dbReference>
<feature type="domain" description="Peptidase S8/S53" evidence="6">
    <location>
        <begin position="108"/>
        <end position="166"/>
    </location>
</feature>
<evidence type="ECO:0000256" key="3">
    <source>
        <dbReference type="PROSITE-ProRule" id="PRU01240"/>
    </source>
</evidence>
<feature type="region of interest" description="Disordered" evidence="4">
    <location>
        <begin position="87"/>
        <end position="124"/>
    </location>
</feature>
<comment type="caution">
    <text evidence="3">Lacks conserved residue(s) required for the propagation of feature annotation.</text>
</comment>
<dbReference type="Gene3D" id="3.40.50.200">
    <property type="entry name" value="Peptidase S8/S53 domain"/>
    <property type="match status" value="1"/>
</dbReference>
<evidence type="ECO:0000259" key="8">
    <source>
        <dbReference type="Pfam" id="PF17766"/>
    </source>
</evidence>
<evidence type="ECO:0000313" key="9">
    <source>
        <dbReference type="EMBL" id="KAK6117152.1"/>
    </source>
</evidence>
<evidence type="ECO:0000259" key="7">
    <source>
        <dbReference type="Pfam" id="PF05922"/>
    </source>
</evidence>
<dbReference type="Pfam" id="PF17766">
    <property type="entry name" value="fn3_6"/>
    <property type="match status" value="1"/>
</dbReference>
<organism evidence="9 10">
    <name type="scientific">Rehmannia glutinosa</name>
    <name type="common">Chinese foxglove</name>
    <dbReference type="NCBI Taxonomy" id="99300"/>
    <lineage>
        <taxon>Eukaryota</taxon>
        <taxon>Viridiplantae</taxon>
        <taxon>Streptophyta</taxon>
        <taxon>Embryophyta</taxon>
        <taxon>Tracheophyta</taxon>
        <taxon>Spermatophyta</taxon>
        <taxon>Magnoliopsida</taxon>
        <taxon>eudicotyledons</taxon>
        <taxon>Gunneridae</taxon>
        <taxon>Pentapetalae</taxon>
        <taxon>asterids</taxon>
        <taxon>lamiids</taxon>
        <taxon>Lamiales</taxon>
        <taxon>Orobanchaceae</taxon>
        <taxon>Rehmannieae</taxon>
        <taxon>Rehmannia</taxon>
    </lineage>
</organism>
<dbReference type="Pfam" id="PF05922">
    <property type="entry name" value="Inhibitor_I9"/>
    <property type="match status" value="1"/>
</dbReference>
<protein>
    <submittedName>
        <fullName evidence="9">Uncharacterized protein</fullName>
    </submittedName>
</protein>
<feature type="domain" description="Inhibitor I9" evidence="7">
    <location>
        <begin position="26"/>
        <end position="93"/>
    </location>
</feature>
<dbReference type="InterPro" id="IPR037045">
    <property type="entry name" value="S8pro/Inhibitor_I9_sf"/>
</dbReference>
<feature type="signal peptide" evidence="5">
    <location>
        <begin position="1"/>
        <end position="21"/>
    </location>
</feature>
<gene>
    <name evidence="9" type="ORF">DH2020_049111</name>
</gene>
<dbReference type="PANTHER" id="PTHR10795">
    <property type="entry name" value="PROPROTEIN CONVERTASE SUBTILISIN/KEXIN"/>
    <property type="match status" value="1"/>
</dbReference>
<dbReference type="SUPFAM" id="SSF52743">
    <property type="entry name" value="Subtilisin-like"/>
    <property type="match status" value="1"/>
</dbReference>
<dbReference type="InterPro" id="IPR045051">
    <property type="entry name" value="SBT"/>
</dbReference>
<evidence type="ECO:0000256" key="2">
    <source>
        <dbReference type="ARBA" id="ARBA00022729"/>
    </source>
</evidence>
<feature type="domain" description="Subtilisin-like protease fibronectin type-III" evidence="8">
    <location>
        <begin position="243"/>
        <end position="339"/>
    </location>
</feature>
<comment type="caution">
    <text evidence="9">The sequence shown here is derived from an EMBL/GenBank/DDBJ whole genome shotgun (WGS) entry which is preliminary data.</text>
</comment>
<keyword evidence="10" id="KW-1185">Reference proteome</keyword>
<dbReference type="PROSITE" id="PS51892">
    <property type="entry name" value="SUBTILASE"/>
    <property type="match status" value="1"/>
</dbReference>
<dbReference type="InterPro" id="IPR000209">
    <property type="entry name" value="Peptidase_S8/S53_dom"/>
</dbReference>
<proteinExistence type="inferred from homology"/>
<dbReference type="Gene3D" id="2.60.40.2310">
    <property type="match status" value="1"/>
</dbReference>
<comment type="similarity">
    <text evidence="1 3">Belongs to the peptidase S8 family.</text>
</comment>
<feature type="chain" id="PRO_5046852586" evidence="5">
    <location>
        <begin position="22"/>
        <end position="342"/>
    </location>
</feature>
<dbReference type="InterPro" id="IPR041469">
    <property type="entry name" value="Subtilisin-like_FN3"/>
</dbReference>
<name>A0ABR0U434_REHGL</name>
<accession>A0ABR0U434</accession>
<dbReference type="InterPro" id="IPR010259">
    <property type="entry name" value="S8pro/Inhibitor_I9"/>
</dbReference>
<keyword evidence="2 5" id="KW-0732">Signal</keyword>